<dbReference type="Gene3D" id="2.10.25.10">
    <property type="entry name" value="Laminin"/>
    <property type="match status" value="4"/>
</dbReference>
<dbReference type="InterPro" id="IPR051368">
    <property type="entry name" value="SerProtInhib-TIL_Domain"/>
</dbReference>
<dbReference type="PANTHER" id="PTHR23259:SF70">
    <property type="entry name" value="ACCESSORY GLAND PROTEIN ACP62F-RELATED"/>
    <property type="match status" value="1"/>
</dbReference>
<keyword evidence="1" id="KW-1015">Disulfide bond</keyword>
<evidence type="ECO:0000313" key="5">
    <source>
        <dbReference type="EnsemblMetazoa" id="AQUA002180-PA"/>
    </source>
</evidence>
<proteinExistence type="predicted"/>
<sequence length="1122" mass="121969">MFRLVVVILFGSACAISCTKTVPLDFCSEYEVLHTNPPCCESTCDYECCRTLCPQMLVYEPTCVCIEGYVRYNGECIPKTECPSQSSTVPPCVTPTMPPPCKTTKATAAPCVTTTPKPSPPPPRCNTTTPVRCTEPTKPPCYATTKPPCPNPPKLPYVLTTPKQYGYTPPSRPSNPPSGTYAPPPYQEFPPPYHYQTVPLYRPNPPCMTTAPATKPPCTTPPTTQPPCTTTPKPCPTTTKAPPCPTTTTSPPCPTTTTTPTPCPTTAAPCTKPPVSCAACEELVFMQPCCEPTCDYDCADNSACPLLLVEHPTCACRPGTVRYQGHCIEPSACPKSTSRYRLYMKTAAVVLAVVSLVGCAVAVSHPYTQCASNEMLVSSPPCCEPTCDCDCEHVTCQQMLVYQPTCVCMQGFVRLEGRCVPKTCCPAPEPTCPTEAPVYHQPSCGCGHTPCQCEQPKYHPAPCETTPKPCHPVYEQPSCGCGQTPCKCEQPMYEQQPSCGCGQTPCQCEQPKYHAPAPCETTPKPCHPVYEQPSCGCGQTPCKCEQPMYEQQPSCGCGQSPCKCVQVLYKSCETKPTTTTPCPPVYEQPSCGCGHTPCKCEQPMYEQQPSCGCGQTPCKCVAKCHPVPEHKPCETTTPAPTCAACEELVFVQPCCEPTCDNDCSGVQCSPLLLVEEPTCACRPGLVRYQGHCVEPSVCPKSASRYRLYVPKTVSCACTSAMLLLLAIGGTHCGTASVSYAEPNKNVCSPYEVLKSSEPCCEPTCDDDCLHAICRRAPDAASVPTCVCRQGYVRHDGSCIRKESCPPRAPVTYDSYRPQKNPYYHRPTPRPNSVPKSCGANERLTHCRPACEPTCEKDCAGVKHPQVCHPEPCCVCKEGYVRHNGRCIKRCDCPKRPPFLSGRPLSGEYIDFEVVSLEGLKSDEDFGYKPKAEFRMQKPSPPRLPAYEHKKSLGMAPLYVRTLGSASNSAQASSYERAAHTTERPALYPPLCACHATKKMHPATHMPPAMQDTRSYESTEEDSDIVPYAPLPTVGSYRQSQPAKSLFSPPSTPSATAGPYYMPRKTIPAPPPQVHRSDLNEPLDHFCGSGQQSSAAQEEQPKKHPTIWPPVSKHCTRCGFRRH</sequence>
<feature type="domain" description="EGF-like" evidence="4">
    <location>
        <begin position="386"/>
        <end position="420"/>
    </location>
</feature>
<name>A0A182WXC0_ANOQN</name>
<keyword evidence="6" id="KW-1185">Reference proteome</keyword>
<feature type="domain" description="EGF-like" evidence="4">
    <location>
        <begin position="293"/>
        <end position="328"/>
    </location>
</feature>
<feature type="compositionally biased region" description="Basic and acidic residues" evidence="2">
    <location>
        <begin position="1074"/>
        <end position="1083"/>
    </location>
</feature>
<dbReference type="STRING" id="34691.A0A182WXC0"/>
<evidence type="ECO:0000313" key="6">
    <source>
        <dbReference type="Proteomes" id="UP000076407"/>
    </source>
</evidence>
<dbReference type="InterPro" id="IPR036084">
    <property type="entry name" value="Ser_inhib-like_sf"/>
</dbReference>
<evidence type="ECO:0000259" key="4">
    <source>
        <dbReference type="SMART" id="SM00181"/>
    </source>
</evidence>
<dbReference type="EnsemblMetazoa" id="AQUA002180-RA">
    <property type="protein sequence ID" value="AQUA002180-PA"/>
    <property type="gene ID" value="AQUA002180"/>
</dbReference>
<dbReference type="VEuPathDB" id="VectorBase:AQUA002180"/>
<dbReference type="CDD" id="cd19941">
    <property type="entry name" value="TIL"/>
    <property type="match status" value="1"/>
</dbReference>
<feature type="domain" description="EGF-like" evidence="4">
    <location>
        <begin position="658"/>
        <end position="693"/>
    </location>
</feature>
<feature type="region of interest" description="Disordered" evidence="2">
    <location>
        <begin position="1036"/>
        <end position="1109"/>
    </location>
</feature>
<dbReference type="SUPFAM" id="SSF57567">
    <property type="entry name" value="Serine protease inhibitors"/>
    <property type="match status" value="3"/>
</dbReference>
<feature type="domain" description="EGF-like" evidence="4">
    <location>
        <begin position="845"/>
        <end position="887"/>
    </location>
</feature>
<dbReference type="PANTHER" id="PTHR23259">
    <property type="entry name" value="RIDDLE"/>
    <property type="match status" value="1"/>
</dbReference>
<dbReference type="SMART" id="SM00181">
    <property type="entry name" value="EGF"/>
    <property type="match status" value="5"/>
</dbReference>
<evidence type="ECO:0000256" key="2">
    <source>
        <dbReference type="SAM" id="MobiDB-lite"/>
    </source>
</evidence>
<evidence type="ECO:0000256" key="1">
    <source>
        <dbReference type="ARBA" id="ARBA00023157"/>
    </source>
</evidence>
<dbReference type="PRINTS" id="PR01217">
    <property type="entry name" value="PRICHEXTENSN"/>
</dbReference>
<keyword evidence="3" id="KW-0732">Signal</keyword>
<feature type="chain" id="PRO_5012904455" description="EGF-like domain-containing protein" evidence="3">
    <location>
        <begin position="16"/>
        <end position="1122"/>
    </location>
</feature>
<dbReference type="Proteomes" id="UP000076407">
    <property type="component" value="Unassembled WGS sequence"/>
</dbReference>
<feature type="domain" description="EGF-like" evidence="4">
    <location>
        <begin position="763"/>
        <end position="799"/>
    </location>
</feature>
<reference evidence="5" key="1">
    <citation type="submission" date="2020-05" db="UniProtKB">
        <authorList>
            <consortium name="EnsemblMetazoa"/>
        </authorList>
    </citation>
    <scope>IDENTIFICATION</scope>
    <source>
        <strain evidence="5">SANGQUA</strain>
    </source>
</reference>
<dbReference type="InterPro" id="IPR000742">
    <property type="entry name" value="EGF"/>
</dbReference>
<protein>
    <recommendedName>
        <fullName evidence="4">EGF-like domain-containing protein</fullName>
    </recommendedName>
</protein>
<dbReference type="AlphaFoldDB" id="A0A182WXC0"/>
<organism evidence="5 6">
    <name type="scientific">Anopheles quadriannulatus</name>
    <name type="common">Mosquito</name>
    <dbReference type="NCBI Taxonomy" id="34691"/>
    <lineage>
        <taxon>Eukaryota</taxon>
        <taxon>Metazoa</taxon>
        <taxon>Ecdysozoa</taxon>
        <taxon>Arthropoda</taxon>
        <taxon>Hexapoda</taxon>
        <taxon>Insecta</taxon>
        <taxon>Pterygota</taxon>
        <taxon>Neoptera</taxon>
        <taxon>Endopterygota</taxon>
        <taxon>Diptera</taxon>
        <taxon>Nematocera</taxon>
        <taxon>Culicoidea</taxon>
        <taxon>Culicidae</taxon>
        <taxon>Anophelinae</taxon>
        <taxon>Anopheles</taxon>
    </lineage>
</organism>
<accession>A0A182WXC0</accession>
<evidence type="ECO:0000256" key="3">
    <source>
        <dbReference type="SAM" id="SignalP"/>
    </source>
</evidence>
<feature type="compositionally biased region" description="Low complexity" evidence="2">
    <location>
        <begin position="1087"/>
        <end position="1097"/>
    </location>
</feature>
<feature type="signal peptide" evidence="3">
    <location>
        <begin position="1"/>
        <end position="15"/>
    </location>
</feature>